<evidence type="ECO:0000256" key="5">
    <source>
        <dbReference type="ARBA" id="ARBA00022801"/>
    </source>
</evidence>
<dbReference type="PRINTS" id="PR00724">
    <property type="entry name" value="CRBOXYPTASEC"/>
</dbReference>
<keyword evidence="3 7" id="KW-0645">Protease</keyword>
<dbReference type="PhylomeDB" id="A0A0D2UCB9"/>
<dbReference type="PROSITE" id="PS00131">
    <property type="entry name" value="CARBOXYPEPT_SER_SER"/>
    <property type="match status" value="1"/>
</dbReference>
<evidence type="ECO:0000256" key="4">
    <source>
        <dbReference type="ARBA" id="ARBA00022729"/>
    </source>
</evidence>
<evidence type="ECO:0000256" key="3">
    <source>
        <dbReference type="ARBA" id="ARBA00022670"/>
    </source>
</evidence>
<proteinExistence type="inferred from homology"/>
<dbReference type="Proteomes" id="UP000008743">
    <property type="component" value="Unassembled WGS sequence"/>
</dbReference>
<dbReference type="PANTHER" id="PTHR11802">
    <property type="entry name" value="SERINE PROTEASE FAMILY S10 SERINE CARBOXYPEPTIDASE"/>
    <property type="match status" value="1"/>
</dbReference>
<feature type="chain" id="PRO_5006514768" description="Carboxypeptidase" evidence="7">
    <location>
        <begin position="21"/>
        <end position="452"/>
    </location>
</feature>
<keyword evidence="6" id="KW-0325">Glycoprotein</keyword>
<dbReference type="eggNOG" id="KOG1282">
    <property type="taxonomic scope" value="Eukaryota"/>
</dbReference>
<dbReference type="Gene3D" id="3.40.50.1820">
    <property type="entry name" value="alpha/beta hydrolase"/>
    <property type="match status" value="1"/>
</dbReference>
<dbReference type="GO" id="GO:0004185">
    <property type="term" value="F:serine-type carboxypeptidase activity"/>
    <property type="evidence" value="ECO:0007669"/>
    <property type="project" value="UniProtKB-UniRule"/>
</dbReference>
<dbReference type="OrthoDB" id="443318at2759"/>
<dbReference type="InterPro" id="IPR018202">
    <property type="entry name" value="Ser_caboxypep_ser_AS"/>
</dbReference>
<dbReference type="ESTHER" id="capo3-e9c6y0">
    <property type="family name" value="Carboxypeptidase_S10"/>
</dbReference>
<reference evidence="9" key="1">
    <citation type="submission" date="2011-02" db="EMBL/GenBank/DDBJ databases">
        <title>The Genome Sequence of Capsaspora owczarzaki ATCC 30864.</title>
        <authorList>
            <person name="Russ C."/>
            <person name="Cuomo C."/>
            <person name="Burger G."/>
            <person name="Gray M.W."/>
            <person name="Holland P.W.H."/>
            <person name="King N."/>
            <person name="Lang F.B.F."/>
            <person name="Roger A.J."/>
            <person name="Ruiz-Trillo I."/>
            <person name="Young S.K."/>
            <person name="Zeng Q."/>
            <person name="Gargeya S."/>
            <person name="Alvarado L."/>
            <person name="Berlin A."/>
            <person name="Chapman S.B."/>
            <person name="Chen Z."/>
            <person name="Freedman E."/>
            <person name="Gellesch M."/>
            <person name="Goldberg J."/>
            <person name="Griggs A."/>
            <person name="Gujja S."/>
            <person name="Heilman E."/>
            <person name="Heiman D."/>
            <person name="Howarth C."/>
            <person name="Mehta T."/>
            <person name="Neiman D."/>
            <person name="Pearson M."/>
            <person name="Roberts A."/>
            <person name="Saif S."/>
            <person name="Shea T."/>
            <person name="Shenoy N."/>
            <person name="Sisk P."/>
            <person name="Stolte C."/>
            <person name="Sykes S."/>
            <person name="White J."/>
            <person name="Yandava C."/>
            <person name="Haas B."/>
            <person name="Nusbaum C."/>
            <person name="Birren B."/>
        </authorList>
    </citation>
    <scope>NUCLEOTIDE SEQUENCE</scope>
    <source>
        <strain evidence="9">ATCC 30864</strain>
    </source>
</reference>
<gene>
    <name evidence="8" type="ORF">CAOG_003561</name>
</gene>
<evidence type="ECO:0000256" key="7">
    <source>
        <dbReference type="RuleBase" id="RU361156"/>
    </source>
</evidence>
<keyword evidence="5 7" id="KW-0378">Hydrolase</keyword>
<keyword evidence="2 7" id="KW-0121">Carboxypeptidase</keyword>
<dbReference type="FunCoup" id="A0A0D2UCB9">
    <property type="interactions" value="204"/>
</dbReference>
<dbReference type="InterPro" id="IPR029058">
    <property type="entry name" value="AB_hydrolase_fold"/>
</dbReference>
<dbReference type="MEROPS" id="S10.009"/>
<keyword evidence="9" id="KW-1185">Reference proteome</keyword>
<evidence type="ECO:0000256" key="6">
    <source>
        <dbReference type="ARBA" id="ARBA00023180"/>
    </source>
</evidence>
<dbReference type="PANTHER" id="PTHR11802:SF113">
    <property type="entry name" value="SERINE CARBOXYPEPTIDASE CTSA-4.1"/>
    <property type="match status" value="1"/>
</dbReference>
<dbReference type="InParanoid" id="A0A0D2UCB9"/>
<dbReference type="EC" id="3.4.16.-" evidence="7"/>
<dbReference type="RefSeq" id="XP_004363289.2">
    <property type="nucleotide sequence ID" value="XM_004363232.2"/>
</dbReference>
<feature type="signal peptide" evidence="7">
    <location>
        <begin position="1"/>
        <end position="20"/>
    </location>
</feature>
<name>A0A0D2UCB9_CAPO3</name>
<dbReference type="STRING" id="595528.A0A0D2UCB9"/>
<dbReference type="EMBL" id="KE346364">
    <property type="protein sequence ID" value="KJE92641.1"/>
    <property type="molecule type" value="Genomic_DNA"/>
</dbReference>
<dbReference type="SUPFAM" id="SSF53474">
    <property type="entry name" value="alpha/beta-Hydrolases"/>
    <property type="match status" value="1"/>
</dbReference>
<evidence type="ECO:0000256" key="2">
    <source>
        <dbReference type="ARBA" id="ARBA00022645"/>
    </source>
</evidence>
<protein>
    <recommendedName>
        <fullName evidence="7">Carboxypeptidase</fullName>
        <ecNumber evidence="7">3.4.16.-</ecNumber>
    </recommendedName>
</protein>
<evidence type="ECO:0000313" key="9">
    <source>
        <dbReference type="Proteomes" id="UP000008743"/>
    </source>
</evidence>
<evidence type="ECO:0000313" key="8">
    <source>
        <dbReference type="EMBL" id="KJE92641.1"/>
    </source>
</evidence>
<comment type="similarity">
    <text evidence="1 7">Belongs to the peptidase S10 family.</text>
</comment>
<organism evidence="8 9">
    <name type="scientific">Capsaspora owczarzaki (strain ATCC 30864)</name>
    <dbReference type="NCBI Taxonomy" id="595528"/>
    <lineage>
        <taxon>Eukaryota</taxon>
        <taxon>Filasterea</taxon>
        <taxon>Capsaspora</taxon>
    </lineage>
</organism>
<dbReference type="Gene3D" id="1.10.287.410">
    <property type="match status" value="1"/>
</dbReference>
<dbReference type="GO" id="GO:0006508">
    <property type="term" value="P:proteolysis"/>
    <property type="evidence" value="ECO:0007669"/>
    <property type="project" value="UniProtKB-KW"/>
</dbReference>
<sequence>MFKLAIAALAVVAVVASAVANPDAEFVSHFTEKSLRDVGTNESICASNVNSYAGYYALTATKHYFYWFFESQQNPSTDPVILWLTGGPGCASELALFYENGPCTINDDLSTKANPYSWNTFANLLYVDNPVGAGFSYGLFPVDYDRNEDQIANDLYKFIQDFITAHPEFAKNEFFVFGESYAGHYVPALGYKIYTANQGSEGKYKINLKGIAIGNGLTDPEVQYRYYPEYAFNNPVKPLITQAQYNTALAEVPGCIALIAKCQNGTIACFEAETLCNSELLSPPLSTGVNQYDISKNCTYPPLCYDFDNLNRFLAQTTVRDTLGVGKHTWSQCNNLAHEFLTFDWMKNYQDKVPPLLASNITVLVYNGENDFVCNYKGSKAWTLALDWAGNSGFNAAGDHTWNGAGGVAAGLARSYGGLTFLQVFKAGHMVPLDQPANALAMVASVVSHTPF</sequence>
<accession>A0A0D2UCB9</accession>
<dbReference type="InterPro" id="IPR001563">
    <property type="entry name" value="Peptidase_S10"/>
</dbReference>
<dbReference type="Pfam" id="PF00450">
    <property type="entry name" value="Peptidase_S10"/>
    <property type="match status" value="1"/>
</dbReference>
<dbReference type="AlphaFoldDB" id="A0A0D2UCB9"/>
<keyword evidence="4 7" id="KW-0732">Signal</keyword>
<evidence type="ECO:0000256" key="1">
    <source>
        <dbReference type="ARBA" id="ARBA00009431"/>
    </source>
</evidence>